<protein>
    <recommendedName>
        <fullName evidence="4">Aminotransferase-like plant mobile domain-containing protein</fullName>
    </recommendedName>
</protein>
<feature type="region of interest" description="Disordered" evidence="1">
    <location>
        <begin position="71"/>
        <end position="103"/>
    </location>
</feature>
<sequence>MLYKIDCTAARQAAAARAEPVTPVFKMRRSKEEFRLARKILKEQALSSRDGNTGQVLTSEDALQYAHDMVNGAGPNVPGGSENDGDIEDGKTDDGYEGTSAITSDSSTIEEGDYEMVEEENKHRRRSDPPAYVVSHPWHIVDYHLYLCSAERGQTLEARREGMYVYDGVDCRRLTYDEFAEDRALMSQCFPGDQPQLLFGILPIANRRHFADRNPSFDGRHYVLGFDYDCKTLYARRFEWFPHDLSDIWCVWDHGSNVYTVTVPDLMHILETSLGKGEIHVGMGILSSSQYCLALDHSDDPGLEIIIATLWCQWLLDFSEILFKSNTGCLPKFQKTLASYVEQGRLILQRASYRAWFAVRDGYSKAQYKCKTTINQYTNDLYTFEKSAEDGSLKGRPWVAPGLETCNRIRHDERMQRRKKVEQRLEDLFVAPEPGAIESHDLVLQAILARTQQGPADLSAVSSADIPRTPSPKILEETPESPERCWSPGSPDIVSPAAERYDEFGVTAYHRVPLPIILEDAIKLVQAHPELDTFANRGRFGDLVADLSAAIRPDIQRWMAEGHLKQERPIPRLLPSPVLD</sequence>
<dbReference type="GeneID" id="98143014"/>
<organism evidence="2 3">
    <name type="scientific">Aspergillus lucknowensis</name>
    <dbReference type="NCBI Taxonomy" id="176173"/>
    <lineage>
        <taxon>Eukaryota</taxon>
        <taxon>Fungi</taxon>
        <taxon>Dikarya</taxon>
        <taxon>Ascomycota</taxon>
        <taxon>Pezizomycotina</taxon>
        <taxon>Eurotiomycetes</taxon>
        <taxon>Eurotiomycetidae</taxon>
        <taxon>Eurotiales</taxon>
        <taxon>Aspergillaceae</taxon>
        <taxon>Aspergillus</taxon>
        <taxon>Aspergillus subgen. Nidulantes</taxon>
    </lineage>
</organism>
<evidence type="ECO:0000256" key="1">
    <source>
        <dbReference type="SAM" id="MobiDB-lite"/>
    </source>
</evidence>
<dbReference type="Proteomes" id="UP001610432">
    <property type="component" value="Unassembled WGS sequence"/>
</dbReference>
<reference evidence="2 3" key="1">
    <citation type="submission" date="2024-07" db="EMBL/GenBank/DDBJ databases">
        <title>Section-level genome sequencing and comparative genomics of Aspergillus sections Usti and Cavernicolus.</title>
        <authorList>
            <consortium name="Lawrence Berkeley National Laboratory"/>
            <person name="Nybo J.L."/>
            <person name="Vesth T.C."/>
            <person name="Theobald S."/>
            <person name="Frisvad J.C."/>
            <person name="Larsen T.O."/>
            <person name="Kjaerboelling I."/>
            <person name="Rothschild-Mancinelli K."/>
            <person name="Lyhne E.K."/>
            <person name="Kogle M.E."/>
            <person name="Barry K."/>
            <person name="Clum A."/>
            <person name="Na H."/>
            <person name="Ledsgaard L."/>
            <person name="Lin J."/>
            <person name="Lipzen A."/>
            <person name="Kuo A."/>
            <person name="Riley R."/>
            <person name="Mondo S."/>
            <person name="Labutti K."/>
            <person name="Haridas S."/>
            <person name="Pangalinan J."/>
            <person name="Salamov A.A."/>
            <person name="Simmons B.A."/>
            <person name="Magnuson J.K."/>
            <person name="Chen J."/>
            <person name="Drula E."/>
            <person name="Henrissat B."/>
            <person name="Wiebenga A."/>
            <person name="Lubbers R.J."/>
            <person name="Gomes A.C."/>
            <person name="Macurrencykelacurrency M.R."/>
            <person name="Stajich J."/>
            <person name="Grigoriev I.V."/>
            <person name="Mortensen U.H."/>
            <person name="De Vries R.P."/>
            <person name="Baker S.E."/>
            <person name="Andersen M.R."/>
        </authorList>
    </citation>
    <scope>NUCLEOTIDE SEQUENCE [LARGE SCALE GENOMIC DNA]</scope>
    <source>
        <strain evidence="2 3">CBS 449.75</strain>
    </source>
</reference>
<dbReference type="RefSeq" id="XP_070891176.1">
    <property type="nucleotide sequence ID" value="XM_071027942.1"/>
</dbReference>
<evidence type="ECO:0000313" key="2">
    <source>
        <dbReference type="EMBL" id="KAL2872197.1"/>
    </source>
</evidence>
<feature type="region of interest" description="Disordered" evidence="1">
    <location>
        <begin position="458"/>
        <end position="490"/>
    </location>
</feature>
<accession>A0ABR4M6J9</accession>
<dbReference type="EMBL" id="JBFXLQ010000002">
    <property type="protein sequence ID" value="KAL2872197.1"/>
    <property type="molecule type" value="Genomic_DNA"/>
</dbReference>
<name>A0ABR4M6J9_9EURO</name>
<gene>
    <name evidence="2" type="ORF">BJX67DRAFT_341764</name>
</gene>
<evidence type="ECO:0000313" key="3">
    <source>
        <dbReference type="Proteomes" id="UP001610432"/>
    </source>
</evidence>
<evidence type="ECO:0008006" key="4">
    <source>
        <dbReference type="Google" id="ProtNLM"/>
    </source>
</evidence>
<proteinExistence type="predicted"/>
<comment type="caution">
    <text evidence="2">The sequence shown here is derived from an EMBL/GenBank/DDBJ whole genome shotgun (WGS) entry which is preliminary data.</text>
</comment>
<keyword evidence="3" id="KW-1185">Reference proteome</keyword>